<gene>
    <name evidence="2" type="ORF">CYMTET_21554</name>
</gene>
<reference evidence="2 3" key="1">
    <citation type="journal article" date="2015" name="Genome Biol. Evol.">
        <title>Comparative Genomics of a Bacterivorous Green Alga Reveals Evolutionary Causalities and Consequences of Phago-Mixotrophic Mode of Nutrition.</title>
        <authorList>
            <person name="Burns J.A."/>
            <person name="Paasch A."/>
            <person name="Narechania A."/>
            <person name="Kim E."/>
        </authorList>
    </citation>
    <scope>NUCLEOTIDE SEQUENCE [LARGE SCALE GENOMIC DNA]</scope>
    <source>
        <strain evidence="2 3">PLY_AMNH</strain>
    </source>
</reference>
<evidence type="ECO:0000313" key="3">
    <source>
        <dbReference type="Proteomes" id="UP001190700"/>
    </source>
</evidence>
<feature type="region of interest" description="Disordered" evidence="1">
    <location>
        <begin position="89"/>
        <end position="117"/>
    </location>
</feature>
<evidence type="ECO:0000256" key="1">
    <source>
        <dbReference type="SAM" id="MobiDB-lite"/>
    </source>
</evidence>
<dbReference type="EMBL" id="LGRX02010599">
    <property type="protein sequence ID" value="KAK3270026.1"/>
    <property type="molecule type" value="Genomic_DNA"/>
</dbReference>
<proteinExistence type="predicted"/>
<dbReference type="AlphaFoldDB" id="A0AAE0G1Q8"/>
<feature type="compositionally biased region" description="Polar residues" evidence="1">
    <location>
        <begin position="89"/>
        <end position="100"/>
    </location>
</feature>
<comment type="caution">
    <text evidence="2">The sequence shown here is derived from an EMBL/GenBank/DDBJ whole genome shotgun (WGS) entry which is preliminary data.</text>
</comment>
<dbReference type="Proteomes" id="UP001190700">
    <property type="component" value="Unassembled WGS sequence"/>
</dbReference>
<feature type="region of interest" description="Disordered" evidence="1">
    <location>
        <begin position="23"/>
        <end position="52"/>
    </location>
</feature>
<organism evidence="2 3">
    <name type="scientific">Cymbomonas tetramitiformis</name>
    <dbReference type="NCBI Taxonomy" id="36881"/>
    <lineage>
        <taxon>Eukaryota</taxon>
        <taxon>Viridiplantae</taxon>
        <taxon>Chlorophyta</taxon>
        <taxon>Pyramimonadophyceae</taxon>
        <taxon>Pyramimonadales</taxon>
        <taxon>Pyramimonadaceae</taxon>
        <taxon>Cymbomonas</taxon>
    </lineage>
</organism>
<keyword evidence="3" id="KW-1185">Reference proteome</keyword>
<accession>A0AAE0G1Q8</accession>
<evidence type="ECO:0000313" key="2">
    <source>
        <dbReference type="EMBL" id="KAK3270026.1"/>
    </source>
</evidence>
<sequence length="175" mass="18854">MHYQKTSPEGHWPTHFNEAVSKWGATKRPSPGASVDSEDIEWTGPHPSHPFMPQPVTRTFADVIGATGFTAEAPDSEPPLHMNMMSAAAQTAGSDGYATSTDDEDVAPPQPPLRPGCDRPIPGFGQSLLTSSMTDIAGATFGDHLIPLSPDSFIDPVDFFDHYFYINGFVTFSDG</sequence>
<name>A0AAE0G1Q8_9CHLO</name>
<protein>
    <submittedName>
        <fullName evidence="2">Uncharacterized protein</fullName>
    </submittedName>
</protein>